<reference evidence="2 3" key="1">
    <citation type="journal article" date="2021" name="Elife">
        <title>Chloroplast acquisition without the gene transfer in kleptoplastic sea slugs, Plakobranchus ocellatus.</title>
        <authorList>
            <person name="Maeda T."/>
            <person name="Takahashi S."/>
            <person name="Yoshida T."/>
            <person name="Shimamura S."/>
            <person name="Takaki Y."/>
            <person name="Nagai Y."/>
            <person name="Toyoda A."/>
            <person name="Suzuki Y."/>
            <person name="Arimoto A."/>
            <person name="Ishii H."/>
            <person name="Satoh N."/>
            <person name="Nishiyama T."/>
            <person name="Hasebe M."/>
            <person name="Maruyama T."/>
            <person name="Minagawa J."/>
            <person name="Obokata J."/>
            <person name="Shigenobu S."/>
        </authorList>
    </citation>
    <scope>NUCLEOTIDE SEQUENCE [LARGE SCALE GENOMIC DNA]</scope>
</reference>
<evidence type="ECO:0000313" key="3">
    <source>
        <dbReference type="Proteomes" id="UP000735302"/>
    </source>
</evidence>
<protein>
    <submittedName>
        <fullName evidence="2">Uncharacterized protein</fullName>
    </submittedName>
</protein>
<evidence type="ECO:0000256" key="1">
    <source>
        <dbReference type="SAM" id="MobiDB-lite"/>
    </source>
</evidence>
<feature type="compositionally biased region" description="Polar residues" evidence="1">
    <location>
        <begin position="132"/>
        <end position="151"/>
    </location>
</feature>
<proteinExistence type="predicted"/>
<dbReference type="EMBL" id="BLXT01003251">
    <property type="protein sequence ID" value="GFO01233.1"/>
    <property type="molecule type" value="Genomic_DNA"/>
</dbReference>
<organism evidence="2 3">
    <name type="scientific">Plakobranchus ocellatus</name>
    <dbReference type="NCBI Taxonomy" id="259542"/>
    <lineage>
        <taxon>Eukaryota</taxon>
        <taxon>Metazoa</taxon>
        <taxon>Spiralia</taxon>
        <taxon>Lophotrochozoa</taxon>
        <taxon>Mollusca</taxon>
        <taxon>Gastropoda</taxon>
        <taxon>Heterobranchia</taxon>
        <taxon>Euthyneura</taxon>
        <taxon>Panpulmonata</taxon>
        <taxon>Sacoglossa</taxon>
        <taxon>Placobranchoidea</taxon>
        <taxon>Plakobranchidae</taxon>
        <taxon>Plakobranchus</taxon>
    </lineage>
</organism>
<keyword evidence="3" id="KW-1185">Reference proteome</keyword>
<feature type="region of interest" description="Disordered" evidence="1">
    <location>
        <begin position="111"/>
        <end position="191"/>
    </location>
</feature>
<feature type="compositionally biased region" description="Polar residues" evidence="1">
    <location>
        <begin position="237"/>
        <end position="253"/>
    </location>
</feature>
<accession>A0AAV4A3I8</accession>
<gene>
    <name evidence="2" type="ORF">PoB_002773800</name>
</gene>
<feature type="region of interest" description="Disordered" evidence="1">
    <location>
        <begin position="212"/>
        <end position="309"/>
    </location>
</feature>
<comment type="caution">
    <text evidence="2">The sequence shown here is derived from an EMBL/GenBank/DDBJ whole genome shotgun (WGS) entry which is preliminary data.</text>
</comment>
<sequence length="491" mass="54141">MIALLFLHFRADGLIFPMSHSISFTTNPSSLSGPENDSLHTDKQESLVANAWSLSEVHRLPTMQEEKSINYVDSVETVTPRDQELPPSTATVAGLTTDQWRIKLTGEVGEAKTGVSDASIRSKLDNEPKNPVSVSPGWSNISLRSSRSTQTHARDVAAAGQKKSSGSKRSHSAIKHRKNAEAHDVIDEGSAGTNVIDGEINVDETKGNEEIGVISPLVPVHDGQEKTKRLSRDAKQSLANESMTPDNNGSPESTLKKRKDSKKNARDFTDSNNVDSSKLDNTAAIDRMPSDVGQDFPRSSRPVPKTKDQWELFKEKRRERQAQFLKELSKHSQRSKFKATDGDVEVGQTESNKASVPDKSSQHRVTSEASGDRLGGGDRDKESQNLTDLMKKKMKNKKKEAGRKNCVPNLVALTSQGQKPIGPRGRAVFWRLALLVSAHTALWLPSVILAQLAEESSPFLLQPVQMVFLLLAWLRPLVSSSLLLRFTFKKQ</sequence>
<dbReference type="AlphaFoldDB" id="A0AAV4A3I8"/>
<evidence type="ECO:0000313" key="2">
    <source>
        <dbReference type="EMBL" id="GFO01233.1"/>
    </source>
</evidence>
<dbReference type="Proteomes" id="UP000735302">
    <property type="component" value="Unassembled WGS sequence"/>
</dbReference>
<name>A0AAV4A3I8_9GAST</name>
<feature type="compositionally biased region" description="Basic and acidic residues" evidence="1">
    <location>
        <begin position="222"/>
        <end position="235"/>
    </location>
</feature>
<feature type="region of interest" description="Disordered" evidence="1">
    <location>
        <begin position="327"/>
        <end position="388"/>
    </location>
</feature>
<feature type="compositionally biased region" description="Basic residues" evidence="1">
    <location>
        <begin position="165"/>
        <end position="178"/>
    </location>
</feature>
<feature type="compositionally biased region" description="Polar residues" evidence="1">
    <location>
        <begin position="270"/>
        <end position="280"/>
    </location>
</feature>